<reference evidence="1 2" key="1">
    <citation type="submission" date="2019-04" db="EMBL/GenBank/DDBJ databases">
        <title>Friends and foes A comparative genomics study of 23 Aspergillus species from section Flavi.</title>
        <authorList>
            <consortium name="DOE Joint Genome Institute"/>
            <person name="Kjaerbolling I."/>
            <person name="Vesth T."/>
            <person name="Frisvad J.C."/>
            <person name="Nybo J.L."/>
            <person name="Theobald S."/>
            <person name="Kildgaard S."/>
            <person name="Isbrandt T."/>
            <person name="Kuo A."/>
            <person name="Sato A."/>
            <person name="Lyhne E.K."/>
            <person name="Kogle M.E."/>
            <person name="Wiebenga A."/>
            <person name="Kun R.S."/>
            <person name="Lubbers R.J."/>
            <person name="Makela M.R."/>
            <person name="Barry K."/>
            <person name="Chovatia M."/>
            <person name="Clum A."/>
            <person name="Daum C."/>
            <person name="Haridas S."/>
            <person name="He G."/>
            <person name="LaButti K."/>
            <person name="Lipzen A."/>
            <person name="Mondo S."/>
            <person name="Riley R."/>
            <person name="Salamov A."/>
            <person name="Simmons B.A."/>
            <person name="Magnuson J.K."/>
            <person name="Henrissat B."/>
            <person name="Mortensen U.H."/>
            <person name="Larsen T.O."/>
            <person name="Devries R.P."/>
            <person name="Grigoriev I.V."/>
            <person name="Machida M."/>
            <person name="Baker S.E."/>
            <person name="Andersen M.R."/>
        </authorList>
    </citation>
    <scope>NUCLEOTIDE SEQUENCE [LARGE SCALE GENOMIC DNA]</scope>
    <source>
        <strain evidence="1 2">CBS 117625</strain>
    </source>
</reference>
<name>A0A5N6SST0_ASPPS</name>
<protein>
    <recommendedName>
        <fullName evidence="3">Transcription factor domain-containing protein</fullName>
    </recommendedName>
</protein>
<dbReference type="EMBL" id="ML743575">
    <property type="protein sequence ID" value="KAE8137695.1"/>
    <property type="molecule type" value="Genomic_DNA"/>
</dbReference>
<keyword evidence="2" id="KW-1185">Reference proteome</keyword>
<proteinExistence type="predicted"/>
<dbReference type="RefSeq" id="XP_031913758.1">
    <property type="nucleotide sequence ID" value="XM_032063997.1"/>
</dbReference>
<evidence type="ECO:0000313" key="2">
    <source>
        <dbReference type="Proteomes" id="UP000325672"/>
    </source>
</evidence>
<dbReference type="GeneID" id="43648207"/>
<gene>
    <name evidence="1" type="ORF">BDV38DRAFT_82885</name>
</gene>
<dbReference type="Proteomes" id="UP000325672">
    <property type="component" value="Unassembled WGS sequence"/>
</dbReference>
<dbReference type="AlphaFoldDB" id="A0A5N6SST0"/>
<accession>A0A5N6SST0</accession>
<sequence length="141" mass="16001">MCELFPENPSLSPYDPAQRFHDYLIHVGTSPPASFSVLLLSICLVTYHPEILPHNPQRISHGSFYITVMLPFTQVQAAFPPAVHLIQAGVFLVLYEYARGKPDDAFLSISGCARMGYAARLYQERPTYLHHYTEEEEMVNT</sequence>
<dbReference type="OrthoDB" id="4500463at2759"/>
<evidence type="ECO:0008006" key="3">
    <source>
        <dbReference type="Google" id="ProtNLM"/>
    </source>
</evidence>
<evidence type="ECO:0000313" key="1">
    <source>
        <dbReference type="EMBL" id="KAE8137695.1"/>
    </source>
</evidence>
<organism evidence="1 2">
    <name type="scientific">Aspergillus pseudotamarii</name>
    <dbReference type="NCBI Taxonomy" id="132259"/>
    <lineage>
        <taxon>Eukaryota</taxon>
        <taxon>Fungi</taxon>
        <taxon>Dikarya</taxon>
        <taxon>Ascomycota</taxon>
        <taxon>Pezizomycotina</taxon>
        <taxon>Eurotiomycetes</taxon>
        <taxon>Eurotiomycetidae</taxon>
        <taxon>Eurotiales</taxon>
        <taxon>Aspergillaceae</taxon>
        <taxon>Aspergillus</taxon>
        <taxon>Aspergillus subgen. Circumdati</taxon>
    </lineage>
</organism>
<dbReference type="CDD" id="cd12148">
    <property type="entry name" value="fungal_TF_MHR"/>
    <property type="match status" value="1"/>
</dbReference>